<feature type="region of interest" description="Disordered" evidence="1">
    <location>
        <begin position="1"/>
        <end position="52"/>
    </location>
</feature>
<comment type="caution">
    <text evidence="2">The sequence shown here is derived from an EMBL/GenBank/DDBJ whole genome shotgun (WGS) entry which is preliminary data.</text>
</comment>
<dbReference type="EMBL" id="BFEA01000294">
    <property type="protein sequence ID" value="GBG78406.1"/>
    <property type="molecule type" value="Genomic_DNA"/>
</dbReference>
<protein>
    <submittedName>
        <fullName evidence="2">Uncharacterized protein</fullName>
    </submittedName>
</protein>
<name>A0A388L7X9_CHABU</name>
<accession>A0A388L7X9</accession>
<sequence length="116" mass="12700">MERGEEWGGERRGQGRGGRGEKGGRERRGEQGCRRGPERGKRLIPPDDVTSWGRLLPDAAMGIKQRLCNGDKVSPDCAGSGLTWGSHGEAGRMHVSVPRDSRYICAQAAERTFFCS</sequence>
<dbReference type="Gramene" id="GBG78406">
    <property type="protein sequence ID" value="GBG78406"/>
    <property type="gene ID" value="CBR_g26434"/>
</dbReference>
<dbReference type="Proteomes" id="UP000265515">
    <property type="component" value="Unassembled WGS sequence"/>
</dbReference>
<reference evidence="2 3" key="1">
    <citation type="journal article" date="2018" name="Cell">
        <title>The Chara Genome: Secondary Complexity and Implications for Plant Terrestrialization.</title>
        <authorList>
            <person name="Nishiyama T."/>
            <person name="Sakayama H."/>
            <person name="Vries J.D."/>
            <person name="Buschmann H."/>
            <person name="Saint-Marcoux D."/>
            <person name="Ullrich K.K."/>
            <person name="Haas F.B."/>
            <person name="Vanderstraeten L."/>
            <person name="Becker D."/>
            <person name="Lang D."/>
            <person name="Vosolsobe S."/>
            <person name="Rombauts S."/>
            <person name="Wilhelmsson P.K.I."/>
            <person name="Janitza P."/>
            <person name="Kern R."/>
            <person name="Heyl A."/>
            <person name="Rumpler F."/>
            <person name="Villalobos L.I.A.C."/>
            <person name="Clay J.M."/>
            <person name="Skokan R."/>
            <person name="Toyoda A."/>
            <person name="Suzuki Y."/>
            <person name="Kagoshima H."/>
            <person name="Schijlen E."/>
            <person name="Tajeshwar N."/>
            <person name="Catarino B."/>
            <person name="Hetherington A.J."/>
            <person name="Saltykova A."/>
            <person name="Bonnot C."/>
            <person name="Breuninger H."/>
            <person name="Symeonidi A."/>
            <person name="Radhakrishnan G.V."/>
            <person name="Van Nieuwerburgh F."/>
            <person name="Deforce D."/>
            <person name="Chang C."/>
            <person name="Karol K.G."/>
            <person name="Hedrich R."/>
            <person name="Ulvskov P."/>
            <person name="Glockner G."/>
            <person name="Delwiche C.F."/>
            <person name="Petrasek J."/>
            <person name="Van de Peer Y."/>
            <person name="Friml J."/>
            <person name="Beilby M."/>
            <person name="Dolan L."/>
            <person name="Kohara Y."/>
            <person name="Sugano S."/>
            <person name="Fujiyama A."/>
            <person name="Delaux P.-M."/>
            <person name="Quint M."/>
            <person name="TheiBen G."/>
            <person name="Hagemann M."/>
            <person name="Harholt J."/>
            <person name="Dunand C."/>
            <person name="Zachgo S."/>
            <person name="Langdale J."/>
            <person name="Maumus F."/>
            <person name="Straeten D.V.D."/>
            <person name="Gould S.B."/>
            <person name="Rensing S.A."/>
        </authorList>
    </citation>
    <scope>NUCLEOTIDE SEQUENCE [LARGE SCALE GENOMIC DNA]</scope>
    <source>
        <strain evidence="2 3">S276</strain>
    </source>
</reference>
<feature type="compositionally biased region" description="Basic and acidic residues" evidence="1">
    <location>
        <begin position="1"/>
        <end position="45"/>
    </location>
</feature>
<organism evidence="2 3">
    <name type="scientific">Chara braunii</name>
    <name type="common">Braun's stonewort</name>
    <dbReference type="NCBI Taxonomy" id="69332"/>
    <lineage>
        <taxon>Eukaryota</taxon>
        <taxon>Viridiplantae</taxon>
        <taxon>Streptophyta</taxon>
        <taxon>Charophyceae</taxon>
        <taxon>Charales</taxon>
        <taxon>Characeae</taxon>
        <taxon>Chara</taxon>
    </lineage>
</organism>
<evidence type="ECO:0000256" key="1">
    <source>
        <dbReference type="SAM" id="MobiDB-lite"/>
    </source>
</evidence>
<evidence type="ECO:0000313" key="3">
    <source>
        <dbReference type="Proteomes" id="UP000265515"/>
    </source>
</evidence>
<evidence type="ECO:0000313" key="2">
    <source>
        <dbReference type="EMBL" id="GBG78406.1"/>
    </source>
</evidence>
<proteinExistence type="predicted"/>
<dbReference type="AlphaFoldDB" id="A0A388L7X9"/>
<gene>
    <name evidence="2" type="ORF">CBR_g26434</name>
</gene>
<keyword evidence="3" id="KW-1185">Reference proteome</keyword>